<dbReference type="PANTHER" id="PTHR30447">
    <property type="entry name" value="FRUCTOSE-1,6-BISPHOSPHATASE CLASS 2"/>
    <property type="match status" value="1"/>
</dbReference>
<dbReference type="Pfam" id="PF03320">
    <property type="entry name" value="FBPase_glpX"/>
    <property type="match status" value="1"/>
</dbReference>
<dbReference type="GO" id="GO:0046872">
    <property type="term" value="F:metal ion binding"/>
    <property type="evidence" value="ECO:0007669"/>
    <property type="project" value="UniProtKB-KW"/>
</dbReference>
<dbReference type="PIRSF" id="PIRSF004532">
    <property type="entry name" value="GlpX"/>
    <property type="match status" value="1"/>
</dbReference>
<dbReference type="Gene3D" id="3.40.190.90">
    <property type="match status" value="1"/>
</dbReference>
<dbReference type="NCBIfam" id="TIGR00330">
    <property type="entry name" value="glpX"/>
    <property type="match status" value="1"/>
</dbReference>
<reference evidence="6" key="1">
    <citation type="submission" date="2020-06" db="EMBL/GenBank/DDBJ databases">
        <title>Unique genomic features of the anaerobic methanotrophic archaea.</title>
        <authorList>
            <person name="Chadwick G.L."/>
            <person name="Skennerton C.T."/>
            <person name="Laso-Perez R."/>
            <person name="Leu A.O."/>
            <person name="Speth D.R."/>
            <person name="Yu H."/>
            <person name="Morgan-Lang C."/>
            <person name="Hatzenpichler R."/>
            <person name="Goudeau D."/>
            <person name="Malmstrom R."/>
            <person name="Brazelton W.J."/>
            <person name="Woyke T."/>
            <person name="Hallam S.J."/>
            <person name="Tyson G.W."/>
            <person name="Wegener G."/>
            <person name="Boetius A."/>
            <person name="Orphan V."/>
        </authorList>
    </citation>
    <scope>NUCLEOTIDE SEQUENCE</scope>
</reference>
<proteinExistence type="inferred from homology"/>
<keyword evidence="3" id="KW-0464">Manganese</keyword>
<evidence type="ECO:0000256" key="4">
    <source>
        <dbReference type="ARBA" id="ARBA00023277"/>
    </source>
</evidence>
<evidence type="ECO:0000256" key="1">
    <source>
        <dbReference type="ARBA" id="ARBA00022723"/>
    </source>
</evidence>
<name>A0A7G9YQX5_9EURY</name>
<dbReference type="PANTHER" id="PTHR30447:SF0">
    <property type="entry name" value="FRUCTOSE-1,6-BISPHOSPHATASE 1 CLASS 2-RELATED"/>
    <property type="match status" value="1"/>
</dbReference>
<accession>A0A7G9YQX5</accession>
<dbReference type="InterPro" id="IPR004464">
    <property type="entry name" value="FBPase_class-2/SBPase"/>
</dbReference>
<dbReference type="GO" id="GO:0006071">
    <property type="term" value="P:glycerol metabolic process"/>
    <property type="evidence" value="ECO:0007669"/>
    <property type="project" value="InterPro"/>
</dbReference>
<dbReference type="SUPFAM" id="SSF56655">
    <property type="entry name" value="Carbohydrate phosphatase"/>
    <property type="match status" value="1"/>
</dbReference>
<dbReference type="GO" id="GO:0042132">
    <property type="term" value="F:fructose 1,6-bisphosphate 1-phosphatase activity"/>
    <property type="evidence" value="ECO:0007669"/>
    <property type="project" value="InterPro"/>
</dbReference>
<evidence type="ECO:0000256" key="2">
    <source>
        <dbReference type="ARBA" id="ARBA00022801"/>
    </source>
</evidence>
<keyword evidence="2" id="KW-0378">Hydrolase</keyword>
<dbReference type="GO" id="GO:0005829">
    <property type="term" value="C:cytosol"/>
    <property type="evidence" value="ECO:0007669"/>
    <property type="project" value="TreeGrafter"/>
</dbReference>
<dbReference type="AlphaFoldDB" id="A0A7G9YQX5"/>
<gene>
    <name evidence="6" type="ORF">CKJHOKLD_00030</name>
</gene>
<protein>
    <recommendedName>
        <fullName evidence="5">Fructose-1,6-bisphosphatase</fullName>
    </recommendedName>
</protein>
<dbReference type="CDD" id="cd01516">
    <property type="entry name" value="FBPase_glpX"/>
    <property type="match status" value="1"/>
</dbReference>
<comment type="similarity">
    <text evidence="5">Belongs to the FBPase class 2 family.</text>
</comment>
<evidence type="ECO:0000313" key="6">
    <source>
        <dbReference type="EMBL" id="QNO50409.1"/>
    </source>
</evidence>
<dbReference type="EMBL" id="MT631434">
    <property type="protein sequence ID" value="QNO50409.1"/>
    <property type="molecule type" value="Genomic_DNA"/>
</dbReference>
<organism evidence="6">
    <name type="scientific">Candidatus Methanogaster sp. ANME-2c ERB4</name>
    <dbReference type="NCBI Taxonomy" id="2759911"/>
    <lineage>
        <taxon>Archaea</taxon>
        <taxon>Methanobacteriati</taxon>
        <taxon>Methanobacteriota</taxon>
        <taxon>Stenosarchaea group</taxon>
        <taxon>Methanomicrobia</taxon>
        <taxon>Methanosarcinales</taxon>
        <taxon>ANME-2 cluster</taxon>
        <taxon>Candidatus Methanogasteraceae</taxon>
        <taxon>Candidatus Methanogaster</taxon>
    </lineage>
</organism>
<dbReference type="GO" id="GO:0006094">
    <property type="term" value="P:gluconeogenesis"/>
    <property type="evidence" value="ECO:0007669"/>
    <property type="project" value="InterPro"/>
</dbReference>
<sequence>MSLTTRDASGSVGVPETMIAQMGEIERNLFLKILKVTEAGAVAAARWIGLGDRHAADDAAVEAMRRVLARFDIDGEVVIGEGERDEAPMLYIGEKVGTGKGPKVDIAVDPLEGTNLAAENQFGAVAVMAMSEAGGLRYAPDIYLDKLIVGPEVVRYEKTSGKWLDIDAPPEYNLGVVAEALHRNVEDLIVVVLDRPRHKELIKELRDLGAKVRLVTDGDLMPGIAAGIRGTNVHVGMGIGAAPEGVLTAAALRTTGGKIIGRFILPAKANRGSEEEIQKESDEFMPRLLDMGITDLDKILYTEDLAPGKDIIFSATGVTESDLFHGVNFFENDGARLRSVVMGSGSGIVRFIDSIYVIDKEVTPIRLR</sequence>
<dbReference type="GO" id="GO:0030388">
    <property type="term" value="P:fructose 1,6-bisphosphate metabolic process"/>
    <property type="evidence" value="ECO:0007669"/>
    <property type="project" value="TreeGrafter"/>
</dbReference>
<keyword evidence="4 5" id="KW-0119">Carbohydrate metabolism</keyword>
<evidence type="ECO:0000256" key="3">
    <source>
        <dbReference type="ARBA" id="ARBA00023211"/>
    </source>
</evidence>
<evidence type="ECO:0000256" key="5">
    <source>
        <dbReference type="PIRNR" id="PIRNR004532"/>
    </source>
</evidence>
<keyword evidence="1" id="KW-0479">Metal-binding</keyword>
<dbReference type="Gene3D" id="3.30.540.10">
    <property type="entry name" value="Fructose-1,6-Bisphosphatase, subunit A, domain 1"/>
    <property type="match status" value="1"/>
</dbReference>